<dbReference type="PRINTS" id="PR00069">
    <property type="entry name" value="ALDKETRDTASE"/>
</dbReference>
<evidence type="ECO:0000256" key="1">
    <source>
        <dbReference type="ARBA" id="ARBA00007905"/>
    </source>
</evidence>
<evidence type="ECO:0000256" key="2">
    <source>
        <dbReference type="ARBA" id="ARBA00022857"/>
    </source>
</evidence>
<feature type="binding site" evidence="5">
    <location>
        <position position="110"/>
    </location>
    <ligand>
        <name>substrate</name>
    </ligand>
</feature>
<dbReference type="RefSeq" id="WP_150203887.1">
    <property type="nucleotide sequence ID" value="NZ_CP043939.1"/>
</dbReference>
<feature type="domain" description="NADP-dependent oxidoreductase" evidence="7">
    <location>
        <begin position="18"/>
        <end position="267"/>
    </location>
</feature>
<dbReference type="Proteomes" id="UP000325295">
    <property type="component" value="Chromosome"/>
</dbReference>
<dbReference type="InterPro" id="IPR036812">
    <property type="entry name" value="NAD(P)_OxRdtase_dom_sf"/>
</dbReference>
<dbReference type="InterPro" id="IPR020471">
    <property type="entry name" value="AKR"/>
</dbReference>
<dbReference type="Gene3D" id="3.20.20.100">
    <property type="entry name" value="NADP-dependent oxidoreductase domain"/>
    <property type="match status" value="1"/>
</dbReference>
<dbReference type="PROSITE" id="PS00062">
    <property type="entry name" value="ALDOKETO_REDUCTASE_2"/>
    <property type="match status" value="1"/>
</dbReference>
<reference evidence="8 9" key="1">
    <citation type="submission" date="2019-09" db="EMBL/GenBank/DDBJ databases">
        <title>Complete Genome Sequence of Lactobacillus nenjiangensis SH-Y15, isolated from sauerkraut.</title>
        <authorList>
            <person name="Yang H."/>
        </authorList>
    </citation>
    <scope>NUCLEOTIDE SEQUENCE [LARGE SCALE GENOMIC DNA]</scope>
    <source>
        <strain evidence="8 9">SH-Y15</strain>
    </source>
</reference>
<dbReference type="Pfam" id="PF00248">
    <property type="entry name" value="Aldo_ket_red"/>
    <property type="match status" value="1"/>
</dbReference>
<evidence type="ECO:0000256" key="5">
    <source>
        <dbReference type="PIRSR" id="PIRSR000097-2"/>
    </source>
</evidence>
<accession>A0A5P1X4N7</accession>
<protein>
    <submittedName>
        <fullName evidence="8">Aldo/keto reductase</fullName>
    </submittedName>
</protein>
<dbReference type="GO" id="GO:0016616">
    <property type="term" value="F:oxidoreductase activity, acting on the CH-OH group of donors, NAD or NADP as acceptor"/>
    <property type="evidence" value="ECO:0007669"/>
    <property type="project" value="UniProtKB-ARBA"/>
</dbReference>
<organism evidence="8 9">
    <name type="scientific">Paucilactobacillus nenjiangensis</name>
    <dbReference type="NCBI Taxonomy" id="1296540"/>
    <lineage>
        <taxon>Bacteria</taxon>
        <taxon>Bacillati</taxon>
        <taxon>Bacillota</taxon>
        <taxon>Bacilli</taxon>
        <taxon>Lactobacillales</taxon>
        <taxon>Lactobacillaceae</taxon>
        <taxon>Paucilactobacillus</taxon>
    </lineage>
</organism>
<dbReference type="InterPro" id="IPR023210">
    <property type="entry name" value="NADP_OxRdtase_dom"/>
</dbReference>
<dbReference type="OrthoDB" id="9804790at2"/>
<keyword evidence="9" id="KW-1185">Reference proteome</keyword>
<dbReference type="PROSITE" id="PS00798">
    <property type="entry name" value="ALDOKETO_REDUCTASE_1"/>
    <property type="match status" value="1"/>
</dbReference>
<feature type="active site" description="Proton donor" evidence="4">
    <location>
        <position position="52"/>
    </location>
</feature>
<dbReference type="FunFam" id="3.20.20.100:FF:000002">
    <property type="entry name" value="2,5-diketo-D-gluconic acid reductase A"/>
    <property type="match status" value="1"/>
</dbReference>
<dbReference type="PIRSF" id="PIRSF000097">
    <property type="entry name" value="AKR"/>
    <property type="match status" value="1"/>
</dbReference>
<dbReference type="PANTHER" id="PTHR43827:SF3">
    <property type="entry name" value="NADP-DEPENDENT OXIDOREDUCTASE DOMAIN-CONTAINING PROTEIN"/>
    <property type="match status" value="1"/>
</dbReference>
<dbReference type="CDD" id="cd19071">
    <property type="entry name" value="AKR_AKR1-5-like"/>
    <property type="match status" value="1"/>
</dbReference>
<dbReference type="PANTHER" id="PTHR43827">
    <property type="entry name" value="2,5-DIKETO-D-GLUCONIC ACID REDUCTASE"/>
    <property type="match status" value="1"/>
</dbReference>
<dbReference type="AlphaFoldDB" id="A0A5P1X4N7"/>
<dbReference type="SUPFAM" id="SSF51430">
    <property type="entry name" value="NAD(P)-linked oxidoreductase"/>
    <property type="match status" value="1"/>
</dbReference>
<dbReference type="EMBL" id="CP043939">
    <property type="protein sequence ID" value="QER67248.1"/>
    <property type="molecule type" value="Genomic_DNA"/>
</dbReference>
<evidence type="ECO:0000256" key="3">
    <source>
        <dbReference type="ARBA" id="ARBA00023002"/>
    </source>
</evidence>
<evidence type="ECO:0000313" key="8">
    <source>
        <dbReference type="EMBL" id="QER67248.1"/>
    </source>
</evidence>
<dbReference type="KEGG" id="lnn:F0161_04860"/>
<keyword evidence="3" id="KW-0560">Oxidoreductase</keyword>
<dbReference type="InterPro" id="IPR018170">
    <property type="entry name" value="Aldo/ket_reductase_CS"/>
</dbReference>
<keyword evidence="2" id="KW-0521">NADP</keyword>
<sequence>MTKLTDTFELNNGTKILKVGFGTWQIPAGKARQAVLDALSVGYRHVDTALVYGNEKQVGQGIRDSGIPRDQLFVTSKLPAESKSYEEALRDFETTFNNLNIEYLDLYLIHAPEPWRENGANYDAENQDVWRAMEEIYHSGRVKAIGVSNFRVHDLQNILEVASVKPAIDQIQYYVGYNQPKVSAFGKQENILIEAYSPLATGGLLGNPVLTKMAANYHVTLPQLAIQFVIQNGVLPLPKATSKEHIESNGQLDFEISAADMVQLNAIQDTDARYHFM</sequence>
<name>A0A5P1X4N7_9LACO</name>
<comment type="similarity">
    <text evidence="1">Belongs to the aldo/keto reductase family.</text>
</comment>
<proteinExistence type="inferred from homology"/>
<gene>
    <name evidence="8" type="ORF">F0161_04860</name>
</gene>
<evidence type="ECO:0000313" key="9">
    <source>
        <dbReference type="Proteomes" id="UP000325295"/>
    </source>
</evidence>
<evidence type="ECO:0000256" key="4">
    <source>
        <dbReference type="PIRSR" id="PIRSR000097-1"/>
    </source>
</evidence>
<evidence type="ECO:0000259" key="7">
    <source>
        <dbReference type="Pfam" id="PF00248"/>
    </source>
</evidence>
<evidence type="ECO:0000256" key="6">
    <source>
        <dbReference type="PIRSR" id="PIRSR000097-3"/>
    </source>
</evidence>
<feature type="site" description="Lowers pKa of active site Tyr" evidence="6">
    <location>
        <position position="77"/>
    </location>
</feature>